<evidence type="ECO:0000313" key="3">
    <source>
        <dbReference type="Proteomes" id="UP000031980"/>
    </source>
</evidence>
<sequence>MKKVIYLALFWSLLIVFGAGGCQSSGKIQTLSGVVFDASMNNIIVITTKGDTVDISTMDADPAKVPGVLIDDSVKISYRKERMGNGTVLKARQLIVTVHSPYYYIQGTWLEPNPIDADDQQGFTLNQDGTASTVGMATLEIRNWELNDGVLILGYKSVGNGQTIEGQDTLNIVKLNADSLVLSRDNAICWRLARRK</sequence>
<dbReference type="AlphaFoldDB" id="A0A0C3RFQ9"/>
<dbReference type="OrthoDB" id="199694at2"/>
<dbReference type="Gene3D" id="2.40.128.280">
    <property type="match status" value="1"/>
</dbReference>
<dbReference type="PROSITE" id="PS51257">
    <property type="entry name" value="PROKAR_LIPOPROTEIN"/>
    <property type="match status" value="1"/>
</dbReference>
<protein>
    <recommendedName>
        <fullName evidence="1">Lipocalin-like domain-containing protein</fullName>
    </recommendedName>
</protein>
<feature type="domain" description="Lipocalin-like" evidence="1">
    <location>
        <begin position="105"/>
        <end position="185"/>
    </location>
</feature>
<proteinExistence type="predicted"/>
<name>A0A0C3RFQ9_9PORP</name>
<dbReference type="EMBL" id="JPIU01000040">
    <property type="protein sequence ID" value="KIO44149.1"/>
    <property type="molecule type" value="Genomic_DNA"/>
</dbReference>
<keyword evidence="3" id="KW-1185">Reference proteome</keyword>
<dbReference type="Pfam" id="PF12702">
    <property type="entry name" value="Lipocalin_3"/>
    <property type="match status" value="1"/>
</dbReference>
<accession>A0A0C3RFQ9</accession>
<reference evidence="2 3" key="1">
    <citation type="submission" date="2014-07" db="EMBL/GenBank/DDBJ databases">
        <title>Porphyromonadaceae bacterium OUH 308042 = ATCC BAA-2681 = DSM 28342 draft genome.</title>
        <authorList>
            <person name="Sydenham T.V."/>
            <person name="Hasman H."/>
            <person name="Justensen U.S."/>
        </authorList>
    </citation>
    <scope>NUCLEOTIDE SEQUENCE [LARGE SCALE GENOMIC DNA]</scope>
    <source>
        <strain evidence="2 3">OUH 308042</strain>
    </source>
</reference>
<gene>
    <name evidence="2" type="ORF">BA92_12295</name>
</gene>
<evidence type="ECO:0000259" key="1">
    <source>
        <dbReference type="Pfam" id="PF12702"/>
    </source>
</evidence>
<comment type="caution">
    <text evidence="2">The sequence shown here is derived from an EMBL/GenBank/DDBJ whole genome shotgun (WGS) entry which is preliminary data.</text>
</comment>
<dbReference type="InterPro" id="IPR024311">
    <property type="entry name" value="Lipocalin-like"/>
</dbReference>
<dbReference type="Proteomes" id="UP000031980">
    <property type="component" value="Unassembled WGS sequence"/>
</dbReference>
<organism evidence="2 3">
    <name type="scientific">Sanguibacteroides justesenii</name>
    <dbReference type="NCBI Taxonomy" id="1547597"/>
    <lineage>
        <taxon>Bacteria</taxon>
        <taxon>Pseudomonadati</taxon>
        <taxon>Bacteroidota</taxon>
        <taxon>Bacteroidia</taxon>
        <taxon>Bacteroidales</taxon>
        <taxon>Porphyromonadaceae</taxon>
        <taxon>Sanguibacteroides</taxon>
    </lineage>
</organism>
<evidence type="ECO:0000313" key="2">
    <source>
        <dbReference type="EMBL" id="KIO44149.1"/>
    </source>
</evidence>
<dbReference type="RefSeq" id="WP_041505420.1">
    <property type="nucleotide sequence ID" value="NZ_JPIU01000040.1"/>
</dbReference>